<dbReference type="InParanoid" id="A2EP74"/>
<gene>
    <name evidence="1" type="ORF">TVAG_318960</name>
</gene>
<dbReference type="VEuPathDB" id="TrichDB:TVAGG3_0178340"/>
<reference evidence="1" key="1">
    <citation type="submission" date="2006-10" db="EMBL/GenBank/DDBJ databases">
        <authorList>
            <person name="Amadeo P."/>
            <person name="Zhao Q."/>
            <person name="Wortman J."/>
            <person name="Fraser-Liggett C."/>
            <person name="Carlton J."/>
        </authorList>
    </citation>
    <scope>NUCLEOTIDE SEQUENCE</scope>
    <source>
        <strain evidence="1">G3</strain>
    </source>
</reference>
<reference evidence="1" key="2">
    <citation type="journal article" date="2007" name="Science">
        <title>Draft genome sequence of the sexually transmitted pathogen Trichomonas vaginalis.</title>
        <authorList>
            <person name="Carlton J.M."/>
            <person name="Hirt R.P."/>
            <person name="Silva J.C."/>
            <person name="Delcher A.L."/>
            <person name="Schatz M."/>
            <person name="Zhao Q."/>
            <person name="Wortman J.R."/>
            <person name="Bidwell S.L."/>
            <person name="Alsmark U.C.M."/>
            <person name="Besteiro S."/>
            <person name="Sicheritz-Ponten T."/>
            <person name="Noel C.J."/>
            <person name="Dacks J.B."/>
            <person name="Foster P.G."/>
            <person name="Simillion C."/>
            <person name="Van de Peer Y."/>
            <person name="Miranda-Saavedra D."/>
            <person name="Barton G.J."/>
            <person name="Westrop G.D."/>
            <person name="Mueller S."/>
            <person name="Dessi D."/>
            <person name="Fiori P.L."/>
            <person name="Ren Q."/>
            <person name="Paulsen I."/>
            <person name="Zhang H."/>
            <person name="Bastida-Corcuera F.D."/>
            <person name="Simoes-Barbosa A."/>
            <person name="Brown M.T."/>
            <person name="Hayes R.D."/>
            <person name="Mukherjee M."/>
            <person name="Okumura C.Y."/>
            <person name="Schneider R."/>
            <person name="Smith A.J."/>
            <person name="Vanacova S."/>
            <person name="Villalvazo M."/>
            <person name="Haas B.J."/>
            <person name="Pertea M."/>
            <person name="Feldblyum T.V."/>
            <person name="Utterback T.R."/>
            <person name="Shu C.L."/>
            <person name="Osoegawa K."/>
            <person name="de Jong P.J."/>
            <person name="Hrdy I."/>
            <person name="Horvathova L."/>
            <person name="Zubacova Z."/>
            <person name="Dolezal P."/>
            <person name="Malik S.B."/>
            <person name="Logsdon J.M. Jr."/>
            <person name="Henze K."/>
            <person name="Gupta A."/>
            <person name="Wang C.C."/>
            <person name="Dunne R.L."/>
            <person name="Upcroft J.A."/>
            <person name="Upcroft P."/>
            <person name="White O."/>
            <person name="Salzberg S.L."/>
            <person name="Tang P."/>
            <person name="Chiu C.-H."/>
            <person name="Lee Y.-S."/>
            <person name="Embley T.M."/>
            <person name="Coombs G.H."/>
            <person name="Mottram J.C."/>
            <person name="Tachezy J."/>
            <person name="Fraser-Liggett C.M."/>
            <person name="Johnson P.J."/>
        </authorList>
    </citation>
    <scope>NUCLEOTIDE SEQUENCE [LARGE SCALE GENOMIC DNA]</scope>
    <source>
        <strain evidence="1">G3</strain>
    </source>
</reference>
<name>A2EP74_TRIV3</name>
<accession>A2EP74</accession>
<dbReference type="VEuPathDB" id="TrichDB:TVAG_318960"/>
<evidence type="ECO:0000313" key="1">
    <source>
        <dbReference type="EMBL" id="EAY05541.1"/>
    </source>
</evidence>
<proteinExistence type="predicted"/>
<dbReference type="AlphaFoldDB" id="A2EP74"/>
<dbReference type="RefSeq" id="XP_001317764.1">
    <property type="nucleotide sequence ID" value="XM_001317729.1"/>
</dbReference>
<dbReference type="EMBL" id="DS113446">
    <property type="protein sequence ID" value="EAY05541.1"/>
    <property type="molecule type" value="Genomic_DNA"/>
</dbReference>
<evidence type="ECO:0000313" key="2">
    <source>
        <dbReference type="Proteomes" id="UP000001542"/>
    </source>
</evidence>
<sequence>MSIIEKLINSKDKIPEIKSLWDLNCVEAIPPLIYLSLTDNDDVKHAATSLLYKIASTAQKSVASTRAMPYPIVKDQELTKRQIVKQPKSLAVPGKSITFAFHVFAMSFSTLDKQYMTEFLSLLEKILSIPDYNFQPRFYLDVLIILPLYFETDNEQNAKKLMQRILADAEKNEMMDVVIAINSLLELF</sequence>
<organism evidence="1 2">
    <name type="scientific">Trichomonas vaginalis (strain ATCC PRA-98 / G3)</name>
    <dbReference type="NCBI Taxonomy" id="412133"/>
    <lineage>
        <taxon>Eukaryota</taxon>
        <taxon>Metamonada</taxon>
        <taxon>Parabasalia</taxon>
        <taxon>Trichomonadida</taxon>
        <taxon>Trichomonadidae</taxon>
        <taxon>Trichomonas</taxon>
    </lineage>
</organism>
<dbReference type="Proteomes" id="UP000001542">
    <property type="component" value="Unassembled WGS sequence"/>
</dbReference>
<protein>
    <submittedName>
        <fullName evidence="1">Uncharacterized protein</fullName>
    </submittedName>
</protein>
<dbReference type="KEGG" id="tva:4763407"/>
<keyword evidence="2" id="KW-1185">Reference proteome</keyword>